<dbReference type="InterPro" id="IPR052761">
    <property type="entry name" value="Fungal_Detox/Toxin_TFs"/>
</dbReference>
<comment type="caution">
    <text evidence="8">The sequence shown here is derived from an EMBL/GenBank/DDBJ whole genome shotgun (WGS) entry which is preliminary data.</text>
</comment>
<dbReference type="PROSITE" id="PS50048">
    <property type="entry name" value="ZN2_CY6_FUNGAL_2"/>
    <property type="match status" value="1"/>
</dbReference>
<dbReference type="PANTHER" id="PTHR47425">
    <property type="entry name" value="FARB-RELATED"/>
    <property type="match status" value="1"/>
</dbReference>
<evidence type="ECO:0000259" key="7">
    <source>
        <dbReference type="PROSITE" id="PS50048"/>
    </source>
</evidence>
<accession>A0ABR4KU46</accession>
<organism evidence="8 9">
    <name type="scientific">Aspergillus pseudodeflectus</name>
    <dbReference type="NCBI Taxonomy" id="176178"/>
    <lineage>
        <taxon>Eukaryota</taxon>
        <taxon>Fungi</taxon>
        <taxon>Dikarya</taxon>
        <taxon>Ascomycota</taxon>
        <taxon>Pezizomycotina</taxon>
        <taxon>Eurotiomycetes</taxon>
        <taxon>Eurotiomycetidae</taxon>
        <taxon>Eurotiales</taxon>
        <taxon>Aspergillaceae</taxon>
        <taxon>Aspergillus</taxon>
        <taxon>Aspergillus subgen. Nidulantes</taxon>
    </lineage>
</organism>
<gene>
    <name evidence="8" type="ORF">BJX68DRAFT_253670</name>
</gene>
<evidence type="ECO:0000313" key="8">
    <source>
        <dbReference type="EMBL" id="KAL2855802.1"/>
    </source>
</evidence>
<evidence type="ECO:0000256" key="6">
    <source>
        <dbReference type="SAM" id="MobiDB-lite"/>
    </source>
</evidence>
<dbReference type="InterPro" id="IPR007219">
    <property type="entry name" value="XnlR_reg_dom"/>
</dbReference>
<evidence type="ECO:0000256" key="5">
    <source>
        <dbReference type="ARBA" id="ARBA00023242"/>
    </source>
</evidence>
<keyword evidence="9" id="KW-1185">Reference proteome</keyword>
<dbReference type="Pfam" id="PF00172">
    <property type="entry name" value="Zn_clus"/>
    <property type="match status" value="1"/>
</dbReference>
<reference evidence="8 9" key="1">
    <citation type="submission" date="2024-07" db="EMBL/GenBank/DDBJ databases">
        <title>Section-level genome sequencing and comparative genomics of Aspergillus sections Usti and Cavernicolus.</title>
        <authorList>
            <consortium name="Lawrence Berkeley National Laboratory"/>
            <person name="Nybo J.L."/>
            <person name="Vesth T.C."/>
            <person name="Theobald S."/>
            <person name="Frisvad J.C."/>
            <person name="Larsen T.O."/>
            <person name="Kjaerboelling I."/>
            <person name="Rothschild-Mancinelli K."/>
            <person name="Lyhne E.K."/>
            <person name="Kogle M.E."/>
            <person name="Barry K."/>
            <person name="Clum A."/>
            <person name="Na H."/>
            <person name="Ledsgaard L."/>
            <person name="Lin J."/>
            <person name="Lipzen A."/>
            <person name="Kuo A."/>
            <person name="Riley R."/>
            <person name="Mondo S."/>
            <person name="LaButti K."/>
            <person name="Haridas S."/>
            <person name="Pangalinan J."/>
            <person name="Salamov A.A."/>
            <person name="Simmons B.A."/>
            <person name="Magnuson J.K."/>
            <person name="Chen J."/>
            <person name="Drula E."/>
            <person name="Henrissat B."/>
            <person name="Wiebenga A."/>
            <person name="Lubbers R.J."/>
            <person name="Gomes A.C."/>
            <person name="Macurrencykelacurrency M.R."/>
            <person name="Stajich J."/>
            <person name="Grigoriev I.V."/>
            <person name="Mortensen U.H."/>
            <person name="De vries R.P."/>
            <person name="Baker S.E."/>
            <person name="Andersen M.R."/>
        </authorList>
    </citation>
    <scope>NUCLEOTIDE SEQUENCE [LARGE SCALE GENOMIC DNA]</scope>
    <source>
        <strain evidence="8 9">CBS 756.74</strain>
    </source>
</reference>
<keyword evidence="1" id="KW-0479">Metal-binding</keyword>
<evidence type="ECO:0000256" key="3">
    <source>
        <dbReference type="ARBA" id="ARBA00023125"/>
    </source>
</evidence>
<feature type="region of interest" description="Disordered" evidence="6">
    <location>
        <begin position="71"/>
        <end position="94"/>
    </location>
</feature>
<keyword evidence="3" id="KW-0238">DNA-binding</keyword>
<dbReference type="CDD" id="cd12148">
    <property type="entry name" value="fungal_TF_MHR"/>
    <property type="match status" value="1"/>
</dbReference>
<dbReference type="SUPFAM" id="SSF57701">
    <property type="entry name" value="Zn2/Cys6 DNA-binding domain"/>
    <property type="match status" value="1"/>
</dbReference>
<dbReference type="SMART" id="SM00066">
    <property type="entry name" value="GAL4"/>
    <property type="match status" value="1"/>
</dbReference>
<evidence type="ECO:0000256" key="2">
    <source>
        <dbReference type="ARBA" id="ARBA00023015"/>
    </source>
</evidence>
<dbReference type="Proteomes" id="UP001610444">
    <property type="component" value="Unassembled WGS sequence"/>
</dbReference>
<dbReference type="Pfam" id="PF04082">
    <property type="entry name" value="Fungal_trans"/>
    <property type="match status" value="1"/>
</dbReference>
<dbReference type="CDD" id="cd00067">
    <property type="entry name" value="GAL4"/>
    <property type="match status" value="1"/>
</dbReference>
<keyword evidence="5" id="KW-0539">Nucleus</keyword>
<feature type="domain" description="Zn(2)-C6 fungal-type" evidence="7">
    <location>
        <begin position="19"/>
        <end position="49"/>
    </location>
</feature>
<evidence type="ECO:0000313" key="9">
    <source>
        <dbReference type="Proteomes" id="UP001610444"/>
    </source>
</evidence>
<keyword evidence="4" id="KW-0804">Transcription</keyword>
<proteinExistence type="predicted"/>
<dbReference type="RefSeq" id="XP_070902209.1">
    <property type="nucleotide sequence ID" value="XM_071042752.1"/>
</dbReference>
<dbReference type="Gene3D" id="4.10.240.10">
    <property type="entry name" value="Zn(2)-C6 fungal-type DNA-binding domain"/>
    <property type="match status" value="1"/>
</dbReference>
<dbReference type="PANTHER" id="PTHR47425:SF2">
    <property type="entry name" value="FARB-RELATED"/>
    <property type="match status" value="1"/>
</dbReference>
<dbReference type="GeneID" id="98157916"/>
<dbReference type="InterPro" id="IPR036864">
    <property type="entry name" value="Zn2-C6_fun-type_DNA-bd_sf"/>
</dbReference>
<dbReference type="SMART" id="SM00906">
    <property type="entry name" value="Fungal_trans"/>
    <property type="match status" value="1"/>
</dbReference>
<sequence>MVEFPNTSGYRRIKRASRACQRCHARKVRCDATVTGYPCTNCRLDSSPCQAYTGGRQLRKQLAIARARAAAGESLESAHRAPGRPPPTQRRSSTVPLPVSSYLFIQPLEIGKHDLDRLSLLKQAGCLSLPDRPDMDVLIRHYFLYVHPFCPVLDEAVFWRDYKRTGDSANRIPLLLLRAMIFSASCFVPAEVAIRCGYDSLLNARDDLYTKAKALYDSGLENDPMTASRAALLLTFYCSDFDVDANSEWLRLAIREARAAQASHLQSKGLASDPDQTDFRRLWWSCLIRDRTLALGMRRPLQITGGDPYPHMLTTDDVSDEIFGSVVYTYEVKSALFELLTSLCHFATAVTKLATIAFPPAGDATSSIENPCAELDKLACARSALLLWELDWIAYMEGKNSSLHPSIPLFSSLLSIHYQSARVALCNRTCFVLNEVNDYRARYLQQLQLCRSELIAAVASVAAHVRQLMVIEAVDKLPLSILPHPTCMPVTKTASAAYTTTPYILLSINSQSNVKQSQELLLLFTAVNRALSTRYHLKRVSDLTSRALWLSKLLKESSEEERSDIPRHSNLFTLSLKQYTQLLQYIDGSMSIPRNSARETEVLYAAASSIPRELSVYTTAEPVGDELTPVWLEAMGNFFFGPGSGLALSLCRAPGEEDGETPLLAYDVYTHPVSNGRSVSLFA</sequence>
<keyword evidence="2" id="KW-0805">Transcription regulation</keyword>
<dbReference type="PROSITE" id="PS00463">
    <property type="entry name" value="ZN2_CY6_FUNGAL_1"/>
    <property type="match status" value="1"/>
</dbReference>
<name>A0ABR4KU46_9EURO</name>
<evidence type="ECO:0000256" key="1">
    <source>
        <dbReference type="ARBA" id="ARBA00022723"/>
    </source>
</evidence>
<dbReference type="EMBL" id="JBFXLR010000009">
    <property type="protein sequence ID" value="KAL2855802.1"/>
    <property type="molecule type" value="Genomic_DNA"/>
</dbReference>
<protein>
    <recommendedName>
        <fullName evidence="7">Zn(2)-C6 fungal-type domain-containing protein</fullName>
    </recommendedName>
</protein>
<dbReference type="InterPro" id="IPR001138">
    <property type="entry name" value="Zn2Cys6_DnaBD"/>
</dbReference>
<evidence type="ECO:0000256" key="4">
    <source>
        <dbReference type="ARBA" id="ARBA00023163"/>
    </source>
</evidence>